<evidence type="ECO:0000256" key="1">
    <source>
        <dbReference type="SAM" id="Phobius"/>
    </source>
</evidence>
<keyword evidence="1" id="KW-0812">Transmembrane</keyword>
<dbReference type="AlphaFoldDB" id="R1F2M2"/>
<dbReference type="OrthoDB" id="5293418at2"/>
<accession>R1F2M2</accession>
<keyword evidence="1" id="KW-1133">Transmembrane helix</keyword>
<dbReference type="EMBL" id="AQGQ01000137">
    <property type="protein sequence ID" value="EOD54067.1"/>
    <property type="molecule type" value="Genomic_DNA"/>
</dbReference>
<name>R1F2M2_9GAMM</name>
<dbReference type="PATRIC" id="fig|1268236.3.peg.3179"/>
<gene>
    <name evidence="2" type="ORF">G113_16235</name>
</gene>
<evidence type="ECO:0000313" key="2">
    <source>
        <dbReference type="EMBL" id="EOD54067.1"/>
    </source>
</evidence>
<dbReference type="Proteomes" id="UP000013526">
    <property type="component" value="Unassembled WGS sequence"/>
</dbReference>
<protein>
    <recommendedName>
        <fullName evidence="4">BatD protein</fullName>
    </recommendedName>
</protein>
<evidence type="ECO:0000313" key="3">
    <source>
        <dbReference type="Proteomes" id="UP000013526"/>
    </source>
</evidence>
<evidence type="ECO:0008006" key="4">
    <source>
        <dbReference type="Google" id="ProtNLM"/>
    </source>
</evidence>
<proteinExistence type="predicted"/>
<reference evidence="2 3" key="1">
    <citation type="journal article" date="2013" name="Genome Announc.">
        <title>Draft Genome Sequence of Aeromonas molluscorum Strain 848TT, Isolated from Bivalve Molluscs.</title>
        <authorList>
            <person name="Spataro N."/>
            <person name="Farfan M."/>
            <person name="Albarral V."/>
            <person name="Sanglas A."/>
            <person name="Loren J.G."/>
            <person name="Fuste M.C."/>
            <person name="Bosch E."/>
        </authorList>
    </citation>
    <scope>NUCLEOTIDE SEQUENCE [LARGE SCALE GENOMIC DNA]</scope>
    <source>
        <strain evidence="2 3">848</strain>
    </source>
</reference>
<keyword evidence="3" id="KW-1185">Reference proteome</keyword>
<comment type="caution">
    <text evidence="2">The sequence shown here is derived from an EMBL/GenBank/DDBJ whole genome shotgun (WGS) entry which is preliminary data.</text>
</comment>
<dbReference type="RefSeq" id="WP_005906593.1">
    <property type="nucleotide sequence ID" value="NZ_AQGQ01000137.1"/>
</dbReference>
<organism evidence="2 3">
    <name type="scientific">Aeromonas molluscorum 848</name>
    <dbReference type="NCBI Taxonomy" id="1268236"/>
    <lineage>
        <taxon>Bacteria</taxon>
        <taxon>Pseudomonadati</taxon>
        <taxon>Pseudomonadota</taxon>
        <taxon>Gammaproteobacteria</taxon>
        <taxon>Aeromonadales</taxon>
        <taxon>Aeromonadaceae</taxon>
        <taxon>Aeromonas</taxon>
    </lineage>
</organism>
<feature type="transmembrane region" description="Helical" evidence="1">
    <location>
        <begin position="284"/>
        <end position="303"/>
    </location>
</feature>
<sequence>MRRWLLLLLVISFPGFGEMSISRELVAPAQVVPGQPLRIAITYWTDSWFNPPPSWPEIVVENGTLLTTPLPNQLLTRQEGGKSWSGIRLEKLVAAWDQGTLRFPPLEVTLSSAGQPPRTMQLPAIAHPVVWPSDVRQPDRFLPASKVTLTQQIALYRAGEGDSLHAGDAIERRVMVKAEGAVPAQIPQLLYAIQGTPTQRLSPVSGLLEAGRGDFLGGQREERLRYLPMEPGTVTLPALTLRWWDTERQAWQLAELPGTEYQVGAPRAAGREAALRASALSHPWRYLLLASVLIILACAGYLARHSIWRSWRFAQAAIKCFWDPVPLPELIPTTKEK</sequence>
<keyword evidence="1" id="KW-0472">Membrane</keyword>